<evidence type="ECO:0000259" key="2">
    <source>
        <dbReference type="Pfam" id="PF10135"/>
    </source>
</evidence>
<dbReference type="Proteomes" id="UP000029223">
    <property type="component" value="Unassembled WGS sequence"/>
</dbReference>
<keyword evidence="1" id="KW-1005">Bacterial flagellum biogenesis</keyword>
<keyword evidence="3" id="KW-0282">Flagellum</keyword>
<gene>
    <name evidence="3" type="ORF">JCM19239_2463</name>
</gene>
<dbReference type="EMBL" id="BBMS01000030">
    <property type="protein sequence ID" value="GAL27501.1"/>
    <property type="molecule type" value="Genomic_DNA"/>
</dbReference>
<keyword evidence="3" id="KW-0969">Cilium</keyword>
<keyword evidence="3" id="KW-0966">Cell projection</keyword>
<sequence>MIDSNALAIIAKDSVLDGFTSGEIKASVLLTPIEERSNSSTPPTFTDVINRVERHSHKANSAIESHIKGDMGPSSDFYLDQNSLSKLKYDNSQQGLVAAAEQFEALFIQSMLKRMRAATEAMSDENNPLSTKSSSLFQGMLDAQLAQSLSQQSHFGLAEMIYQQLASRVPMTGSHNVTPTLRHSNIDAIEALQSTKQLRGQRQWEWSISDYRVC</sequence>
<organism evidence="3 4">
    <name type="scientific">Vibrio variabilis</name>
    <dbReference type="NCBI Taxonomy" id="990271"/>
    <lineage>
        <taxon>Bacteria</taxon>
        <taxon>Pseudomonadati</taxon>
        <taxon>Pseudomonadota</taxon>
        <taxon>Gammaproteobacteria</taxon>
        <taxon>Vibrionales</taxon>
        <taxon>Vibrionaceae</taxon>
        <taxon>Vibrio</taxon>
    </lineage>
</organism>
<name>A0ABQ0JFF9_9VIBR</name>
<proteinExistence type="predicted"/>
<evidence type="ECO:0000256" key="1">
    <source>
        <dbReference type="ARBA" id="ARBA00022795"/>
    </source>
</evidence>
<dbReference type="InterPro" id="IPR019301">
    <property type="entry name" value="Flagellar_prot_FlgJ_N"/>
</dbReference>
<evidence type="ECO:0000313" key="3">
    <source>
        <dbReference type="EMBL" id="GAL27501.1"/>
    </source>
</evidence>
<protein>
    <submittedName>
        <fullName evidence="3">Flagellar protein flgJ</fullName>
    </submittedName>
</protein>
<reference evidence="4" key="1">
    <citation type="submission" date="2014-09" db="EMBL/GenBank/DDBJ databases">
        <title>Vibrio variabilis JCM 19239. (C206) whole genome shotgun sequence.</title>
        <authorList>
            <person name="Sawabe T."/>
            <person name="Meirelles P."/>
            <person name="Nakanishi M."/>
            <person name="Sayaka M."/>
            <person name="Hattori M."/>
            <person name="Ohkuma M."/>
        </authorList>
    </citation>
    <scope>NUCLEOTIDE SEQUENCE [LARGE SCALE GENOMIC DNA]</scope>
    <source>
        <strain evidence="4">JCM 19239</strain>
    </source>
</reference>
<dbReference type="Pfam" id="PF10135">
    <property type="entry name" value="Rod-binding"/>
    <property type="match status" value="1"/>
</dbReference>
<accession>A0ABQ0JFF9</accession>
<feature type="domain" description="Flagellar protein FlgJ N-terminal" evidence="2">
    <location>
        <begin position="113"/>
        <end position="164"/>
    </location>
</feature>
<comment type="caution">
    <text evidence="3">The sequence shown here is derived from an EMBL/GenBank/DDBJ whole genome shotgun (WGS) entry which is preliminary data.</text>
</comment>
<evidence type="ECO:0000313" key="4">
    <source>
        <dbReference type="Proteomes" id="UP000029223"/>
    </source>
</evidence>
<keyword evidence="4" id="KW-1185">Reference proteome</keyword>